<organism evidence="2 3">
    <name type="scientific">Miscanthus lutarioriparius</name>
    <dbReference type="NCBI Taxonomy" id="422564"/>
    <lineage>
        <taxon>Eukaryota</taxon>
        <taxon>Viridiplantae</taxon>
        <taxon>Streptophyta</taxon>
        <taxon>Embryophyta</taxon>
        <taxon>Tracheophyta</taxon>
        <taxon>Spermatophyta</taxon>
        <taxon>Magnoliopsida</taxon>
        <taxon>Liliopsida</taxon>
        <taxon>Poales</taxon>
        <taxon>Poaceae</taxon>
        <taxon>PACMAD clade</taxon>
        <taxon>Panicoideae</taxon>
        <taxon>Andropogonodae</taxon>
        <taxon>Andropogoneae</taxon>
        <taxon>Saccharinae</taxon>
        <taxon>Miscanthus</taxon>
    </lineage>
</organism>
<name>A0A811R879_9POAL</name>
<comment type="caution">
    <text evidence="2">The sequence shown here is derived from an EMBL/GenBank/DDBJ whole genome shotgun (WGS) entry which is preliminary data.</text>
</comment>
<dbReference type="OrthoDB" id="1898570at2759"/>
<evidence type="ECO:0000313" key="3">
    <source>
        <dbReference type="Proteomes" id="UP000604825"/>
    </source>
</evidence>
<feature type="compositionally biased region" description="Acidic residues" evidence="1">
    <location>
        <begin position="1"/>
        <end position="19"/>
    </location>
</feature>
<protein>
    <submittedName>
        <fullName evidence="2">Uncharacterized protein</fullName>
    </submittedName>
</protein>
<evidence type="ECO:0000313" key="2">
    <source>
        <dbReference type="EMBL" id="CAD6266241.1"/>
    </source>
</evidence>
<feature type="region of interest" description="Disordered" evidence="1">
    <location>
        <begin position="1"/>
        <end position="51"/>
    </location>
</feature>
<keyword evidence="3" id="KW-1185">Reference proteome</keyword>
<proteinExistence type="predicted"/>
<accession>A0A811R879</accession>
<evidence type="ECO:0000256" key="1">
    <source>
        <dbReference type="SAM" id="MobiDB-lite"/>
    </source>
</evidence>
<reference evidence="2" key="1">
    <citation type="submission" date="2020-10" db="EMBL/GenBank/DDBJ databases">
        <authorList>
            <person name="Han B."/>
            <person name="Lu T."/>
            <person name="Zhao Q."/>
            <person name="Huang X."/>
            <person name="Zhao Y."/>
        </authorList>
    </citation>
    <scope>NUCLEOTIDE SEQUENCE</scope>
</reference>
<gene>
    <name evidence="2" type="ORF">NCGR_LOCUS49546</name>
</gene>
<dbReference type="Proteomes" id="UP000604825">
    <property type="component" value="Unassembled WGS sequence"/>
</dbReference>
<dbReference type="AlphaFoldDB" id="A0A811R879"/>
<sequence>MAPENTEDAVAEEGEPMTEETEHGNIQAGRRAGPPRQTKANVRLAGPEWAK</sequence>
<dbReference type="EMBL" id="CAJGYO010000013">
    <property type="protein sequence ID" value="CAD6266241.1"/>
    <property type="molecule type" value="Genomic_DNA"/>
</dbReference>